<comment type="caution">
    <text evidence="1">The sequence shown here is derived from an EMBL/GenBank/DDBJ whole genome shotgun (WGS) entry which is preliminary data.</text>
</comment>
<evidence type="ECO:0000313" key="1">
    <source>
        <dbReference type="EMBL" id="KAJ9070799.1"/>
    </source>
</evidence>
<name>A0ACC2T8B7_9FUNG</name>
<keyword evidence="2" id="KW-1185">Reference proteome</keyword>
<reference evidence="1" key="1">
    <citation type="submission" date="2022-04" db="EMBL/GenBank/DDBJ databases">
        <title>Genome of the entomopathogenic fungus Entomophthora muscae.</title>
        <authorList>
            <person name="Elya C."/>
            <person name="Lovett B.R."/>
            <person name="Lee E."/>
            <person name="Macias A.M."/>
            <person name="Hajek A.E."/>
            <person name="De Bivort B.L."/>
            <person name="Kasson M.T."/>
            <person name="De Fine Licht H.H."/>
            <person name="Stajich J.E."/>
        </authorList>
    </citation>
    <scope>NUCLEOTIDE SEQUENCE</scope>
    <source>
        <strain evidence="1">Berkeley</strain>
    </source>
</reference>
<organism evidence="1 2">
    <name type="scientific">Entomophthora muscae</name>
    <dbReference type="NCBI Taxonomy" id="34485"/>
    <lineage>
        <taxon>Eukaryota</taxon>
        <taxon>Fungi</taxon>
        <taxon>Fungi incertae sedis</taxon>
        <taxon>Zoopagomycota</taxon>
        <taxon>Entomophthoromycotina</taxon>
        <taxon>Entomophthoromycetes</taxon>
        <taxon>Entomophthorales</taxon>
        <taxon>Entomophthoraceae</taxon>
        <taxon>Entomophthora</taxon>
    </lineage>
</organism>
<protein>
    <submittedName>
        <fullName evidence="1">Uncharacterized protein</fullName>
    </submittedName>
</protein>
<accession>A0ACC2T8B7</accession>
<sequence length="436" mass="47925">MSISYGRPTFSGTARLPINRFSRKNSSSGRSASTNGHSMKKYSGDSNGFHPYSTVPKSRSESKTRFSKEYDLSSSPLLPSGNALVSEDSGTPLTAGEFSFTPDYNYFRYLGLAEHKGRKESLASSFSAPDFSSFKMTDLRNHIQVVRAVAWNKTGKYFATGSVDNTVAVWEFNTTGEIILHKELKEHSGSIDYLCWDPINTNRLATASCDKTVRVWDASSGALLHLISTPGENINICWSPDGKHLAVGNRAMTVSFIDVEKSQIVSEHSLSSSIYEITWSHSGAFFLLGTAQGNVVILDFPTLTHVVTLPAHTSSCFCLDMDPYGRFLATGGVDGKVSIWCLKTLLCLGTYTHLSASVNALRFSFDGQFLASGSEDAQISICLPQTGKVIHRINCDDVIHTLAWHPTRHILGYSSTLIQKFEKNSTTQNQVKLYGF</sequence>
<dbReference type="EMBL" id="QTSX02003559">
    <property type="protein sequence ID" value="KAJ9070799.1"/>
    <property type="molecule type" value="Genomic_DNA"/>
</dbReference>
<dbReference type="Proteomes" id="UP001165960">
    <property type="component" value="Unassembled WGS sequence"/>
</dbReference>
<proteinExistence type="predicted"/>
<gene>
    <name evidence="1" type="ORF">DSO57_1003661</name>
</gene>
<evidence type="ECO:0000313" key="2">
    <source>
        <dbReference type="Proteomes" id="UP001165960"/>
    </source>
</evidence>